<proteinExistence type="predicted"/>
<dbReference type="EMBL" id="JAVHNS010000007">
    <property type="protein sequence ID" value="KAK6349139.1"/>
    <property type="molecule type" value="Genomic_DNA"/>
</dbReference>
<reference evidence="2 3" key="1">
    <citation type="submission" date="2019-10" db="EMBL/GenBank/DDBJ databases">
        <authorList>
            <person name="Palmer J.M."/>
        </authorList>
    </citation>
    <scope>NUCLEOTIDE SEQUENCE [LARGE SCALE GENOMIC DNA]</scope>
    <source>
        <strain evidence="2 3">TWF730</strain>
    </source>
</reference>
<sequence length="142" mass="14957">MGCFGFLKKKKPFSDMPGNKIRSNFTTRTSSSTSNVPKEVKTKPQSLTPSGYGESTSSYRSANTNPYAMDSVALNAVLATSLNADNNNDPCAYDSSYYDNSGSYQAATSYGDTVFYNPEYSGDCGGNSGGDGGYFGGEGGGR</sequence>
<feature type="compositionally biased region" description="Polar residues" evidence="1">
    <location>
        <begin position="43"/>
        <end position="60"/>
    </location>
</feature>
<name>A0AAV9UWB2_9PEZI</name>
<gene>
    <name evidence="2" type="ORF">TWF730_009895</name>
</gene>
<evidence type="ECO:0000256" key="1">
    <source>
        <dbReference type="SAM" id="MobiDB-lite"/>
    </source>
</evidence>
<evidence type="ECO:0000313" key="2">
    <source>
        <dbReference type="EMBL" id="KAK6349139.1"/>
    </source>
</evidence>
<feature type="region of interest" description="Disordered" evidence="1">
    <location>
        <begin position="11"/>
        <end position="60"/>
    </location>
</feature>
<feature type="region of interest" description="Disordered" evidence="1">
    <location>
        <begin position="121"/>
        <end position="142"/>
    </location>
</feature>
<organism evidence="2 3">
    <name type="scientific">Orbilia blumenaviensis</name>
    <dbReference type="NCBI Taxonomy" id="1796055"/>
    <lineage>
        <taxon>Eukaryota</taxon>
        <taxon>Fungi</taxon>
        <taxon>Dikarya</taxon>
        <taxon>Ascomycota</taxon>
        <taxon>Pezizomycotina</taxon>
        <taxon>Orbiliomycetes</taxon>
        <taxon>Orbiliales</taxon>
        <taxon>Orbiliaceae</taxon>
        <taxon>Orbilia</taxon>
    </lineage>
</organism>
<accession>A0AAV9UWB2</accession>
<dbReference type="AlphaFoldDB" id="A0AAV9UWB2"/>
<keyword evidence="3" id="KW-1185">Reference proteome</keyword>
<evidence type="ECO:0000313" key="3">
    <source>
        <dbReference type="Proteomes" id="UP001373714"/>
    </source>
</evidence>
<dbReference type="Proteomes" id="UP001373714">
    <property type="component" value="Unassembled WGS sequence"/>
</dbReference>
<protein>
    <submittedName>
        <fullName evidence="2">Uncharacterized protein</fullName>
    </submittedName>
</protein>
<feature type="compositionally biased region" description="Gly residues" evidence="1">
    <location>
        <begin position="123"/>
        <end position="142"/>
    </location>
</feature>
<comment type="caution">
    <text evidence="2">The sequence shown here is derived from an EMBL/GenBank/DDBJ whole genome shotgun (WGS) entry which is preliminary data.</text>
</comment>